<evidence type="ECO:0000313" key="1">
    <source>
        <dbReference type="EMBL" id="MDO6574920.1"/>
    </source>
</evidence>
<dbReference type="Proteomes" id="UP001170310">
    <property type="component" value="Unassembled WGS sequence"/>
</dbReference>
<comment type="caution">
    <text evidence="1">The sequence shown here is derived from an EMBL/GenBank/DDBJ whole genome shotgun (WGS) entry which is preliminary data.</text>
</comment>
<dbReference type="EMBL" id="JAUOQO010000018">
    <property type="protein sequence ID" value="MDO6574920.1"/>
    <property type="molecule type" value="Genomic_DNA"/>
</dbReference>
<sequence length="43" mass="5397">MPKIEDKKFYYYNKETKSNKYTYIELPKFLFEAAYQSIPFYQK</sequence>
<organism evidence="1 2">
    <name type="scientific">Staphylococcus pasteuri_A</name>
    <dbReference type="NCBI Taxonomy" id="3062664"/>
    <lineage>
        <taxon>Bacteria</taxon>
        <taxon>Bacillati</taxon>
        <taxon>Bacillota</taxon>
        <taxon>Bacilli</taxon>
        <taxon>Bacillales</taxon>
        <taxon>Staphylococcaceae</taxon>
        <taxon>Staphylococcus</taxon>
    </lineage>
</organism>
<proteinExistence type="predicted"/>
<gene>
    <name evidence="1" type="ORF">Q4528_12355</name>
</gene>
<keyword evidence="2" id="KW-1185">Reference proteome</keyword>
<accession>A0AAW7YW07</accession>
<protein>
    <submittedName>
        <fullName evidence="1">Uncharacterized protein</fullName>
    </submittedName>
</protein>
<dbReference type="AlphaFoldDB" id="A0AAW7YW07"/>
<evidence type="ECO:0000313" key="2">
    <source>
        <dbReference type="Proteomes" id="UP001170310"/>
    </source>
</evidence>
<reference evidence="1" key="1">
    <citation type="submission" date="2023-07" db="EMBL/GenBank/DDBJ databases">
        <title>Genome content predicts the carbon catabolic preferences of heterotrophic bacteria.</title>
        <authorList>
            <person name="Gralka M."/>
        </authorList>
    </citation>
    <scope>NUCLEOTIDE SEQUENCE</scope>
    <source>
        <strain evidence="1">E2R20</strain>
    </source>
</reference>
<name>A0AAW7YW07_9STAP</name>
<dbReference type="RefSeq" id="WP_261763795.1">
    <property type="nucleotide sequence ID" value="NZ_JAUOQO010000018.1"/>
</dbReference>